<dbReference type="Proteomes" id="UP000694941">
    <property type="component" value="Unplaced"/>
</dbReference>
<gene>
    <name evidence="3" type="primary">LOC106477397</name>
</gene>
<feature type="non-terminal residue" evidence="3">
    <location>
        <position position="1"/>
    </location>
</feature>
<dbReference type="InterPro" id="IPR036872">
    <property type="entry name" value="CH_dom_sf"/>
</dbReference>
<feature type="domain" description="Calponin-homology (CH)" evidence="1">
    <location>
        <begin position="1"/>
        <end position="62"/>
    </location>
</feature>
<sequence>PDLIDWRSLKTNSPRKNLELAFTIMEREYGVTRLLDPEDVDTPEPDEKSLITYISSLYDVFSEIPTHHPLADDEKQRKLEEYIELASILHLWMQEMIMKLQDRTFKNTLVELKALLAECNRFRTEDIPPKLHDKQKISSLHRELQQLFQGESSLHIEPELKINTIESNWNQLMIALQDKDQAIHDEIS</sequence>
<evidence type="ECO:0000313" key="2">
    <source>
        <dbReference type="Proteomes" id="UP000694941"/>
    </source>
</evidence>
<dbReference type="Gene3D" id="1.20.58.60">
    <property type="match status" value="1"/>
</dbReference>
<accession>A0ABM1C3B1</accession>
<name>A0ABM1C3B1_LIMPO</name>
<dbReference type="SUPFAM" id="SSF47576">
    <property type="entry name" value="Calponin-homology domain, CH-domain"/>
    <property type="match status" value="1"/>
</dbReference>
<dbReference type="Pfam" id="PF00307">
    <property type="entry name" value="CH"/>
    <property type="match status" value="1"/>
</dbReference>
<dbReference type="GeneID" id="106477397"/>
<dbReference type="RefSeq" id="XP_013793425.1">
    <property type="nucleotide sequence ID" value="XM_013937971.1"/>
</dbReference>
<proteinExistence type="predicted"/>
<keyword evidence="2" id="KW-1185">Reference proteome</keyword>
<dbReference type="InterPro" id="IPR001715">
    <property type="entry name" value="CH_dom"/>
</dbReference>
<protein>
    <submittedName>
        <fullName evidence="3">Plectin-like</fullName>
    </submittedName>
</protein>
<dbReference type="PROSITE" id="PS50021">
    <property type="entry name" value="CH"/>
    <property type="match status" value="1"/>
</dbReference>
<evidence type="ECO:0000313" key="3">
    <source>
        <dbReference type="RefSeq" id="XP_013793425.1"/>
    </source>
</evidence>
<organism evidence="2 3">
    <name type="scientific">Limulus polyphemus</name>
    <name type="common">Atlantic horseshoe crab</name>
    <dbReference type="NCBI Taxonomy" id="6850"/>
    <lineage>
        <taxon>Eukaryota</taxon>
        <taxon>Metazoa</taxon>
        <taxon>Ecdysozoa</taxon>
        <taxon>Arthropoda</taxon>
        <taxon>Chelicerata</taxon>
        <taxon>Merostomata</taxon>
        <taxon>Xiphosura</taxon>
        <taxon>Limulidae</taxon>
        <taxon>Limulus</taxon>
    </lineage>
</organism>
<reference evidence="3" key="1">
    <citation type="submission" date="2025-08" db="UniProtKB">
        <authorList>
            <consortium name="RefSeq"/>
        </authorList>
    </citation>
    <scope>IDENTIFICATION</scope>
    <source>
        <tissue evidence="3">Muscle</tissue>
    </source>
</reference>
<evidence type="ECO:0000259" key="1">
    <source>
        <dbReference type="PROSITE" id="PS50021"/>
    </source>
</evidence>
<dbReference type="SUPFAM" id="SSF46966">
    <property type="entry name" value="Spectrin repeat"/>
    <property type="match status" value="1"/>
</dbReference>
<dbReference type="PANTHER" id="PTHR11915">
    <property type="entry name" value="SPECTRIN/FILAMIN RELATED CYTOSKELETAL PROTEIN"/>
    <property type="match status" value="1"/>
</dbReference>
<feature type="non-terminal residue" evidence="3">
    <location>
        <position position="188"/>
    </location>
</feature>
<dbReference type="Gene3D" id="1.10.418.10">
    <property type="entry name" value="Calponin-like domain"/>
    <property type="match status" value="1"/>
</dbReference>